<organism evidence="3 4">
    <name type="scientific">Nocardia thailandica</name>
    <dbReference type="NCBI Taxonomy" id="257275"/>
    <lineage>
        <taxon>Bacteria</taxon>
        <taxon>Bacillati</taxon>
        <taxon>Actinomycetota</taxon>
        <taxon>Actinomycetes</taxon>
        <taxon>Mycobacteriales</taxon>
        <taxon>Nocardiaceae</taxon>
        <taxon>Nocardia</taxon>
    </lineage>
</organism>
<sequence length="370" mass="39660">MKLTNPLRSARFVARSMMIGATALALGSCSLMPSSFDDALNRSTKITADFDNIAGMYEGNEIMVLGLAVGKVDKIVPKGTFVEVHMTVKPGVKIPKDAIAAIVSPSIVTDRHIEITPPYTGGDALESGDHLPKARTRTPVELDTMIKTIDQFAAALKPEPGQDGLGPLSGRVLYPVLNGNGQKIRETLDALSGALKVGVDNKDAISNIIIKLNELTTMLAENDQSVRDFSNRMTALSGLLAEQSPGLQATLDQLNQFLVNTSTTFSGHQEELASSLTGLTNVTKQLRDNATQVVEIVDVVPLLMQNIDNSMDKQRGFVRLHGLIGTFLSGEVVSAFCEKIQMKSDGCRTGNMQDFGPDYGLTAALLGLTK</sequence>
<feature type="signal peptide" evidence="1">
    <location>
        <begin position="1"/>
        <end position="25"/>
    </location>
</feature>
<evidence type="ECO:0000259" key="2">
    <source>
        <dbReference type="Pfam" id="PF02470"/>
    </source>
</evidence>
<dbReference type="PANTHER" id="PTHR33371">
    <property type="entry name" value="INTERMEMBRANE PHOSPHOLIPID TRANSPORT SYSTEM BINDING PROTEIN MLAD-RELATED"/>
    <property type="match status" value="1"/>
</dbReference>
<evidence type="ECO:0000313" key="3">
    <source>
        <dbReference type="EMBL" id="MFF0541389.1"/>
    </source>
</evidence>
<dbReference type="Proteomes" id="UP001601444">
    <property type="component" value="Unassembled WGS sequence"/>
</dbReference>
<gene>
    <name evidence="3" type="ORF">ACFYTF_00955</name>
</gene>
<feature type="domain" description="Mce/MlaD" evidence="2">
    <location>
        <begin position="43"/>
        <end position="118"/>
    </location>
</feature>
<dbReference type="NCBIfam" id="TIGR00996">
    <property type="entry name" value="Mtu_fam_mce"/>
    <property type="match status" value="1"/>
</dbReference>
<accession>A0ABW6PG59</accession>
<dbReference type="Pfam" id="PF02470">
    <property type="entry name" value="MlaD"/>
    <property type="match status" value="1"/>
</dbReference>
<proteinExistence type="predicted"/>
<name>A0ABW6PG59_9NOCA</name>
<protein>
    <submittedName>
        <fullName evidence="3">MlaD family protein</fullName>
    </submittedName>
</protein>
<dbReference type="PROSITE" id="PS51257">
    <property type="entry name" value="PROKAR_LIPOPROTEIN"/>
    <property type="match status" value="1"/>
</dbReference>
<comment type="caution">
    <text evidence="3">The sequence shown here is derived from an EMBL/GenBank/DDBJ whole genome shotgun (WGS) entry which is preliminary data.</text>
</comment>
<feature type="chain" id="PRO_5046991954" evidence="1">
    <location>
        <begin position="26"/>
        <end position="370"/>
    </location>
</feature>
<dbReference type="EMBL" id="JBIAMX010000001">
    <property type="protein sequence ID" value="MFF0541389.1"/>
    <property type="molecule type" value="Genomic_DNA"/>
</dbReference>
<dbReference type="PANTHER" id="PTHR33371:SF4">
    <property type="entry name" value="INTERMEMBRANE PHOSPHOLIPID TRANSPORT SYSTEM BINDING PROTEIN MLAD"/>
    <property type="match status" value="1"/>
</dbReference>
<evidence type="ECO:0000256" key="1">
    <source>
        <dbReference type="SAM" id="SignalP"/>
    </source>
</evidence>
<dbReference type="InterPro" id="IPR052336">
    <property type="entry name" value="MlaD_Phospholipid_Transporter"/>
</dbReference>
<keyword evidence="4" id="KW-1185">Reference proteome</keyword>
<evidence type="ECO:0000313" key="4">
    <source>
        <dbReference type="Proteomes" id="UP001601444"/>
    </source>
</evidence>
<reference evidence="3 4" key="1">
    <citation type="submission" date="2024-10" db="EMBL/GenBank/DDBJ databases">
        <title>The Natural Products Discovery Center: Release of the First 8490 Sequenced Strains for Exploring Actinobacteria Biosynthetic Diversity.</title>
        <authorList>
            <person name="Kalkreuter E."/>
            <person name="Kautsar S.A."/>
            <person name="Yang D."/>
            <person name="Bader C.D."/>
            <person name="Teijaro C.N."/>
            <person name="Fluegel L."/>
            <person name="Davis C.M."/>
            <person name="Simpson J.R."/>
            <person name="Lauterbach L."/>
            <person name="Steele A.D."/>
            <person name="Gui C."/>
            <person name="Meng S."/>
            <person name="Li G."/>
            <person name="Viehrig K."/>
            <person name="Ye F."/>
            <person name="Su P."/>
            <person name="Kiefer A.F."/>
            <person name="Nichols A."/>
            <person name="Cepeda A.J."/>
            <person name="Yan W."/>
            <person name="Fan B."/>
            <person name="Jiang Y."/>
            <person name="Adhikari A."/>
            <person name="Zheng C.-J."/>
            <person name="Schuster L."/>
            <person name="Cowan T.M."/>
            <person name="Smanski M.J."/>
            <person name="Chevrette M.G."/>
            <person name="De Carvalho L.P.S."/>
            <person name="Shen B."/>
        </authorList>
    </citation>
    <scope>NUCLEOTIDE SEQUENCE [LARGE SCALE GENOMIC DNA]</scope>
    <source>
        <strain evidence="3 4">NPDC004045</strain>
    </source>
</reference>
<dbReference type="InterPro" id="IPR005693">
    <property type="entry name" value="Mce"/>
</dbReference>
<dbReference type="InterPro" id="IPR003399">
    <property type="entry name" value="Mce/MlaD"/>
</dbReference>
<keyword evidence="1" id="KW-0732">Signal</keyword>
<dbReference type="RefSeq" id="WP_387698662.1">
    <property type="nucleotide sequence ID" value="NZ_JBIAMX010000001.1"/>
</dbReference>